<feature type="transmembrane region" description="Helical" evidence="6">
    <location>
        <begin position="182"/>
        <end position="200"/>
    </location>
</feature>
<dbReference type="GO" id="GO:0005886">
    <property type="term" value="C:plasma membrane"/>
    <property type="evidence" value="ECO:0007669"/>
    <property type="project" value="TreeGrafter"/>
</dbReference>
<dbReference type="GO" id="GO:0015128">
    <property type="term" value="F:gluconate transmembrane transporter activity"/>
    <property type="evidence" value="ECO:0007669"/>
    <property type="project" value="InterPro"/>
</dbReference>
<name>A0A4V3BTZ8_9SPHN</name>
<gene>
    <name evidence="8" type="ORF">EV664_103315</name>
</gene>
<proteinExistence type="predicted"/>
<dbReference type="NCBIfam" id="TIGR00784">
    <property type="entry name" value="citMHS"/>
    <property type="match status" value="1"/>
</dbReference>
<feature type="transmembrane region" description="Helical" evidence="6">
    <location>
        <begin position="68"/>
        <end position="89"/>
    </location>
</feature>
<dbReference type="InterPro" id="IPR004680">
    <property type="entry name" value="Cit_transptr-like_dom"/>
</dbReference>
<keyword evidence="2" id="KW-0813">Transport</keyword>
<evidence type="ECO:0000256" key="6">
    <source>
        <dbReference type="SAM" id="Phobius"/>
    </source>
</evidence>
<protein>
    <submittedName>
        <fullName evidence="8">CitMHS family citrate-Mg2+:H+ or citrate-Ca2+:H+ symporter</fullName>
    </submittedName>
</protein>
<evidence type="ECO:0000256" key="1">
    <source>
        <dbReference type="ARBA" id="ARBA00004141"/>
    </source>
</evidence>
<feature type="transmembrane region" description="Helical" evidence="6">
    <location>
        <begin position="298"/>
        <end position="323"/>
    </location>
</feature>
<evidence type="ECO:0000259" key="7">
    <source>
        <dbReference type="Pfam" id="PF03600"/>
    </source>
</evidence>
<reference evidence="8 9" key="1">
    <citation type="submission" date="2019-03" db="EMBL/GenBank/DDBJ databases">
        <title>Genomic Encyclopedia of Type Strains, Phase IV (KMG-IV): sequencing the most valuable type-strain genomes for metagenomic binning, comparative biology and taxonomic classification.</title>
        <authorList>
            <person name="Goeker M."/>
        </authorList>
    </citation>
    <scope>NUCLEOTIDE SEQUENCE [LARGE SCALE GENOMIC DNA]</scope>
    <source>
        <strain evidence="8 9">DSM 25059</strain>
    </source>
</reference>
<evidence type="ECO:0000313" key="8">
    <source>
        <dbReference type="EMBL" id="TDN84668.1"/>
    </source>
</evidence>
<feature type="transmembrane region" description="Helical" evidence="6">
    <location>
        <begin position="7"/>
        <end position="25"/>
    </location>
</feature>
<comment type="caution">
    <text evidence="8">The sequence shown here is derived from an EMBL/GenBank/DDBJ whole genome shotgun (WGS) entry which is preliminary data.</text>
</comment>
<dbReference type="PANTHER" id="PTHR30354:SF26">
    <property type="entry name" value="TRANSPORTER, PUTATIVE-RELATED"/>
    <property type="match status" value="1"/>
</dbReference>
<feature type="transmembrane region" description="Helical" evidence="6">
    <location>
        <begin position="31"/>
        <end position="56"/>
    </location>
</feature>
<feature type="transmembrane region" description="Helical" evidence="6">
    <location>
        <begin position="109"/>
        <end position="131"/>
    </location>
</feature>
<dbReference type="PANTHER" id="PTHR30354">
    <property type="entry name" value="GNT FAMILY GLUCONATE TRANSPORTER"/>
    <property type="match status" value="1"/>
</dbReference>
<evidence type="ECO:0000256" key="5">
    <source>
        <dbReference type="ARBA" id="ARBA00023136"/>
    </source>
</evidence>
<dbReference type="InterPro" id="IPR003474">
    <property type="entry name" value="Glcn_transporter"/>
</dbReference>
<keyword evidence="4 6" id="KW-1133">Transmembrane helix</keyword>
<keyword evidence="9" id="KW-1185">Reference proteome</keyword>
<feature type="domain" description="Citrate transporter-like" evidence="7">
    <location>
        <begin position="47"/>
        <end position="378"/>
    </location>
</feature>
<accession>A0A4V3BTZ8</accession>
<feature type="transmembrane region" description="Helical" evidence="6">
    <location>
        <begin position="248"/>
        <end position="278"/>
    </location>
</feature>
<evidence type="ECO:0000256" key="4">
    <source>
        <dbReference type="ARBA" id="ARBA00022989"/>
    </source>
</evidence>
<evidence type="ECO:0000256" key="3">
    <source>
        <dbReference type="ARBA" id="ARBA00022692"/>
    </source>
</evidence>
<dbReference type="GO" id="GO:0015137">
    <property type="term" value="F:citrate transmembrane transporter activity"/>
    <property type="evidence" value="ECO:0007669"/>
    <property type="project" value="InterPro"/>
</dbReference>
<keyword evidence="3 6" id="KW-0812">Transmembrane</keyword>
<dbReference type="AlphaFoldDB" id="A0A4V3BTZ8"/>
<sequence>MGEEHGMLALIGAITIVALLIAILSNRVSPLTALILVPVAAALVLGMGASVPGYILDGIGKIAPVAGMFVFAILFFGVMTDAGVLAPLVGLTLKLVGRKPSRITLGTAVLALLIHLDGSGAVCFLVTIPALRPLYDELGMDRRILACTASMAAGVNFLPWTGPTLRASAALKIPVSELFTPMIPAQLAGLIFVFAASWWLGRREERRIAAGRPLAPAVGEQAAISGGQTGGHQDTDALRPRLLPVNAALMLIVIAVMVSGAVEPVIAFMIGTALALAINYPDAEAQRQRVENHSRAALLMASVLIAAGAFTGIMNGSGMIAAMAQSVADHVPPHIGRHLPVMVGAIAMPVSMVFDPDSFYFGVLPVLAHLNESFGGEGRSVAQAALLGQMTTGFPVSPLTPATFLVAGLSGIELAAHQKFSFLWLYAASLIMLVAAIFCGAIGL</sequence>
<evidence type="ECO:0000256" key="2">
    <source>
        <dbReference type="ARBA" id="ARBA00022448"/>
    </source>
</evidence>
<feature type="transmembrane region" description="Helical" evidence="6">
    <location>
        <begin position="143"/>
        <end position="162"/>
    </location>
</feature>
<keyword evidence="5 6" id="KW-0472">Membrane</keyword>
<evidence type="ECO:0000313" key="9">
    <source>
        <dbReference type="Proteomes" id="UP000295493"/>
    </source>
</evidence>
<dbReference type="Pfam" id="PF03600">
    <property type="entry name" value="CitMHS"/>
    <property type="match status" value="1"/>
</dbReference>
<comment type="subcellular location">
    <subcellularLocation>
        <location evidence="1">Membrane</location>
        <topology evidence="1">Multi-pass membrane protein</topology>
    </subcellularLocation>
</comment>
<dbReference type="EMBL" id="SNWD01000003">
    <property type="protein sequence ID" value="TDN84668.1"/>
    <property type="molecule type" value="Genomic_DNA"/>
</dbReference>
<dbReference type="Proteomes" id="UP000295493">
    <property type="component" value="Unassembled WGS sequence"/>
</dbReference>
<feature type="transmembrane region" description="Helical" evidence="6">
    <location>
        <begin position="423"/>
        <end position="443"/>
    </location>
</feature>
<organism evidence="8 9">
    <name type="scientific">Stakelama pacifica</name>
    <dbReference type="NCBI Taxonomy" id="517720"/>
    <lineage>
        <taxon>Bacteria</taxon>
        <taxon>Pseudomonadati</taxon>
        <taxon>Pseudomonadota</taxon>
        <taxon>Alphaproteobacteria</taxon>
        <taxon>Sphingomonadales</taxon>
        <taxon>Sphingomonadaceae</taxon>
        <taxon>Stakelama</taxon>
    </lineage>
</organism>
<dbReference type="InterPro" id="IPR014738">
    <property type="entry name" value="Citrate_transporter"/>
</dbReference>